<evidence type="ECO:0000313" key="1">
    <source>
        <dbReference type="EMBL" id="WKN35478.1"/>
    </source>
</evidence>
<gene>
    <name evidence="1" type="ORF">K4G66_24190</name>
</gene>
<dbReference type="AlphaFoldDB" id="A0AA49GLA2"/>
<dbReference type="EMBL" id="CP120682">
    <property type="protein sequence ID" value="WKN35478.1"/>
    <property type="molecule type" value="Genomic_DNA"/>
</dbReference>
<sequence length="259" mass="29882">MLRKKIVLLQTTNHASDYLLRSVDHYFPHQQHFLVKLTVTLPVNAQPQIKPEPRYFLPREANKKDTALMPKGHLVHSREPNQKREYNATFQDILAESRFADLLLLEAPLFQASYYYHKKPTTIGALLSKIPCSLMVMPTDSFPAEQIILFCDGTIRTFSLIQQFSQQFFHLGKSLPTTLLLTQRNPLSALQEKLLIEYLRITYHDLAVHKINDESRHTLPVTLDFNKCALVIQSPYLPDFITELLSSLKKVSLSMPHPF</sequence>
<reference evidence="1" key="1">
    <citation type="journal article" date="2023" name="Comput. Struct. Biotechnol. J.">
        <title>Discovery of a novel marine Bacteroidetes with a rich repertoire of carbohydrate-active enzymes.</title>
        <authorList>
            <person name="Chen B."/>
            <person name="Liu G."/>
            <person name="Chen Q."/>
            <person name="Wang H."/>
            <person name="Liu L."/>
            <person name="Tang K."/>
        </authorList>
    </citation>
    <scope>NUCLEOTIDE SEQUENCE</scope>
    <source>
        <strain evidence="1">TK19036</strain>
    </source>
</reference>
<accession>A0AA49GLA2</accession>
<reference evidence="1" key="2">
    <citation type="journal article" date="2024" name="Antonie Van Leeuwenhoek">
        <title>Roseihalotalea indica gen. nov., sp. nov., a halophilic Bacteroidetes from mesopelagic Southwest Indian Ocean with higher carbohydrate metabolic potential.</title>
        <authorList>
            <person name="Chen B."/>
            <person name="Zhang M."/>
            <person name="Lin D."/>
            <person name="Ye J."/>
            <person name="Tang K."/>
        </authorList>
    </citation>
    <scope>NUCLEOTIDE SEQUENCE</scope>
    <source>
        <strain evidence="1">TK19036</strain>
    </source>
</reference>
<organism evidence="1">
    <name type="scientific">Roseihalotalea indica</name>
    <dbReference type="NCBI Taxonomy" id="2867963"/>
    <lineage>
        <taxon>Bacteria</taxon>
        <taxon>Pseudomonadati</taxon>
        <taxon>Bacteroidota</taxon>
        <taxon>Cytophagia</taxon>
        <taxon>Cytophagales</taxon>
        <taxon>Catalimonadaceae</taxon>
        <taxon>Roseihalotalea</taxon>
    </lineage>
</organism>
<proteinExistence type="predicted"/>
<name>A0AA49GLA2_9BACT</name>
<protein>
    <recommendedName>
        <fullName evidence="2">Universal stress protein</fullName>
    </recommendedName>
</protein>
<evidence type="ECO:0008006" key="2">
    <source>
        <dbReference type="Google" id="ProtNLM"/>
    </source>
</evidence>